<dbReference type="KEGG" id="caci:CLOAM0153"/>
<evidence type="ECO:0000256" key="1">
    <source>
        <dbReference type="SAM" id="MobiDB-lite"/>
    </source>
</evidence>
<evidence type="ECO:0000313" key="3">
    <source>
        <dbReference type="Proteomes" id="UP000002019"/>
    </source>
</evidence>
<sequence>MNEIEDRNQENKPVFRQEEVKGDYNLHQSIVNNSLK</sequence>
<organism evidence="2 3">
    <name type="scientific">Cloacimonas acidaminovorans (strain Evry)</name>
    <dbReference type="NCBI Taxonomy" id="459349"/>
    <lineage>
        <taxon>Bacteria</taxon>
        <taxon>Pseudomonadati</taxon>
        <taxon>Candidatus Cloacimonadota</taxon>
        <taxon>Candidatus Cloacimonadia</taxon>
        <taxon>Candidatus Cloacimonadales</taxon>
        <taxon>Candidatus Cloacimonadaceae</taxon>
        <taxon>Candidatus Cloacimonas</taxon>
    </lineage>
</organism>
<keyword evidence="3" id="KW-1185">Reference proteome</keyword>
<proteinExistence type="predicted"/>
<dbReference type="Proteomes" id="UP000002019">
    <property type="component" value="Chromosome"/>
</dbReference>
<dbReference type="AlphaFoldDB" id="B0VJ03"/>
<name>B0VJ03_CLOAI</name>
<feature type="compositionally biased region" description="Polar residues" evidence="1">
    <location>
        <begin position="26"/>
        <end position="36"/>
    </location>
</feature>
<evidence type="ECO:0000313" key="2">
    <source>
        <dbReference type="EMBL" id="CAO80063.1"/>
    </source>
</evidence>
<accession>B0VJ03</accession>
<dbReference type="EMBL" id="CU466930">
    <property type="protein sequence ID" value="CAO80063.1"/>
    <property type="molecule type" value="Genomic_DNA"/>
</dbReference>
<dbReference type="STRING" id="459349.CLOAM0153"/>
<protein>
    <submittedName>
        <fullName evidence="2">Uncharacterized protein</fullName>
    </submittedName>
</protein>
<feature type="region of interest" description="Disordered" evidence="1">
    <location>
        <begin position="1"/>
        <end position="36"/>
    </location>
</feature>
<feature type="compositionally biased region" description="Basic and acidic residues" evidence="1">
    <location>
        <begin position="1"/>
        <end position="24"/>
    </location>
</feature>
<gene>
    <name evidence="2" type="ordered locus">CLOAM0153</name>
</gene>
<reference evidence="2 3" key="1">
    <citation type="journal article" date="2008" name="J. Bacteriol.">
        <title>'Candidatus Cloacamonas acidaminovorans': genome sequence reconstruction provides a first glimpse of a new bacterial division.</title>
        <authorList>
            <person name="Pelletier E."/>
            <person name="Kreimeyer A."/>
            <person name="Bocs S."/>
            <person name="Rouy Z."/>
            <person name="Gyapay G."/>
            <person name="Chouari R."/>
            <person name="Riviere D."/>
            <person name="Ganesan A."/>
            <person name="Daegelen P."/>
            <person name="Sghir A."/>
            <person name="Cohen G.N."/>
            <person name="Medigue C."/>
            <person name="Weissenbach J."/>
            <person name="Le Paslier D."/>
        </authorList>
    </citation>
    <scope>NUCLEOTIDE SEQUENCE [LARGE SCALE GENOMIC DNA]</scope>
    <source>
        <strain evidence="3">Evry</strain>
    </source>
</reference>
<dbReference type="HOGENOM" id="CLU_3355331_0_0_0"/>